<dbReference type="InterPro" id="IPR000157">
    <property type="entry name" value="TIR_dom"/>
</dbReference>
<dbReference type="PANTHER" id="PTHR47508:SF1">
    <property type="entry name" value="NON-SPECIFIC SERINE_THREONINE PROTEIN KINASE"/>
    <property type="match status" value="1"/>
</dbReference>
<dbReference type="Gene3D" id="3.40.50.10140">
    <property type="entry name" value="Toll/interleukin-1 receptor homology (TIR) domain"/>
    <property type="match status" value="1"/>
</dbReference>
<feature type="region of interest" description="Disordered" evidence="1">
    <location>
        <begin position="57"/>
        <end position="86"/>
    </location>
</feature>
<protein>
    <submittedName>
        <fullName evidence="3">Toll/interleukin-1 receptor domain-containing protein</fullName>
    </submittedName>
</protein>
<name>A0AAJ6NSI6_9CYAN</name>
<dbReference type="InterPro" id="IPR035897">
    <property type="entry name" value="Toll_tir_struct_dom_sf"/>
</dbReference>
<dbReference type="PANTHER" id="PTHR47508">
    <property type="entry name" value="SAM DOMAIN-CONTAINING PROTEIN-RELATED"/>
    <property type="match status" value="1"/>
</dbReference>
<accession>A0AAJ6NSI6</accession>
<dbReference type="EMBL" id="CP124543">
    <property type="protein sequence ID" value="WGV25716.1"/>
    <property type="molecule type" value="Genomic_DNA"/>
</dbReference>
<dbReference type="SMART" id="SM00255">
    <property type="entry name" value="TIR"/>
    <property type="match status" value="1"/>
</dbReference>
<dbReference type="KEGG" id="hbq:QI031_29020"/>
<keyword evidence="4" id="KW-1185">Reference proteome</keyword>
<dbReference type="RefSeq" id="WP_281483003.1">
    <property type="nucleotide sequence ID" value="NZ_CP124543.1"/>
</dbReference>
<keyword evidence="3" id="KW-0675">Receptor</keyword>
<feature type="compositionally biased region" description="Polar residues" evidence="1">
    <location>
        <begin position="73"/>
        <end position="83"/>
    </location>
</feature>
<evidence type="ECO:0000313" key="3">
    <source>
        <dbReference type="EMBL" id="WGV25716.1"/>
    </source>
</evidence>
<dbReference type="AlphaFoldDB" id="A0AAJ6NSI6"/>
<feature type="domain" description="TIR" evidence="2">
    <location>
        <begin position="85"/>
        <end position="209"/>
    </location>
</feature>
<dbReference type="GO" id="GO:0007165">
    <property type="term" value="P:signal transduction"/>
    <property type="evidence" value="ECO:0007669"/>
    <property type="project" value="InterPro"/>
</dbReference>
<gene>
    <name evidence="3" type="ORF">QI031_29020</name>
</gene>
<proteinExistence type="predicted"/>
<evidence type="ECO:0000256" key="1">
    <source>
        <dbReference type="SAM" id="MobiDB-lite"/>
    </source>
</evidence>
<evidence type="ECO:0000259" key="2">
    <source>
        <dbReference type="PROSITE" id="PS50104"/>
    </source>
</evidence>
<reference evidence="3 4" key="1">
    <citation type="journal article" date="2023" name="Limnol Oceanogr Lett">
        <title>Environmental adaptations by the intertidal Antarctic cyanobacterium Halotia branconii CENA392 as revealed using long-read genome sequencing.</title>
        <authorList>
            <person name="Dextro R.B."/>
            <person name="Delbaje E."/>
            <person name="Freitas P.N.N."/>
            <person name="Geraldes V."/>
            <person name="Pinto E."/>
            <person name="Long P.F."/>
            <person name="Fiore M.F."/>
        </authorList>
    </citation>
    <scope>NUCLEOTIDE SEQUENCE [LARGE SCALE GENOMIC DNA]</scope>
    <source>
        <strain evidence="3 4">CENA392</strain>
    </source>
</reference>
<evidence type="ECO:0000313" key="4">
    <source>
        <dbReference type="Proteomes" id="UP001223520"/>
    </source>
</evidence>
<dbReference type="PROSITE" id="PS50104">
    <property type="entry name" value="TIR"/>
    <property type="match status" value="1"/>
</dbReference>
<organism evidence="3 4">
    <name type="scientific">Halotia branconii CENA392</name>
    <dbReference type="NCBI Taxonomy" id="1539056"/>
    <lineage>
        <taxon>Bacteria</taxon>
        <taxon>Bacillati</taxon>
        <taxon>Cyanobacteriota</taxon>
        <taxon>Cyanophyceae</taxon>
        <taxon>Nostocales</taxon>
        <taxon>Nodulariaceae</taxon>
        <taxon>Halotia</taxon>
    </lineage>
</organism>
<dbReference type="Proteomes" id="UP001223520">
    <property type="component" value="Chromosome"/>
</dbReference>
<dbReference type="Pfam" id="PF13676">
    <property type="entry name" value="TIR_2"/>
    <property type="match status" value="1"/>
</dbReference>
<dbReference type="SUPFAM" id="SSF52200">
    <property type="entry name" value="Toll/Interleukin receptor TIR domain"/>
    <property type="match status" value="1"/>
</dbReference>
<sequence>MDDQEALQQTLNRARRALQILENQKAGYGIRVPVDLQIELEEKQKEVTSLEARLSQLQKKRPESVPDNLADYNHQSSTHQPPESQEKEVFISYTWRDNHSEPFVQQLEKAFQAKGITIIRDKNVVGYKQRFQKFMQRLSRGKCVIVVISDQYLKSENCMYELVEIAKKGNLYHRIFPIVLADAQIYQPIARIKYIEYWEKQIQDLNNAMKTVNAANLQGFREEIDLYTEIRNMFANLIKLLKDMNTLTQDIHIQSNFEALLKAIEETLDE</sequence>